<sequence length="396" mass="43936">MSAAPLHFLVAELCAAKSVEELERVYDAIRARGTAALRTTATEFSLRVAGFPVRLQRAAVRLGVEAGGEEGKHLLLVMIDEGNVEVELRNAAVRALDVDTSSGTLSTLLSVLSNEGPSDTELSQAILAYLARLPGDCDWRSAVRALHGSCLNPLAGVVHGEDRSRFAALFEAVDSERRTRRGPSIVYQRHSVHHVPPAPSRDGTLHNPYLDEFQRWEDRPGIDDDDRFWELRDEMFDLKAAYAYAIPTRAALELLAAHAPIVEIGAGAGYWAYLLRQMGVDVVAYDHEPPDGTYRNMYFEGGRAWTDVLEGGPEMVQKHGDRALFLCWPPFGDPMAEACLEAFVGDVVVWAGEWRRACATQAFFDALDQSFEEIAAEPLPAWLTEDALRVFRRRTR</sequence>
<evidence type="ECO:0008006" key="3">
    <source>
        <dbReference type="Google" id="ProtNLM"/>
    </source>
</evidence>
<organism evidence="1 2">
    <name type="scientific">Polyangium mundeleinium</name>
    <dbReference type="NCBI Taxonomy" id="2995306"/>
    <lineage>
        <taxon>Bacteria</taxon>
        <taxon>Pseudomonadati</taxon>
        <taxon>Myxococcota</taxon>
        <taxon>Polyangia</taxon>
        <taxon>Polyangiales</taxon>
        <taxon>Polyangiaceae</taxon>
        <taxon>Polyangium</taxon>
    </lineage>
</organism>
<dbReference type="PANTHER" id="PTHR39290:SF6">
    <property type="entry name" value="S-ADENOSYL-L-METHIONINE-DEPENDENT METHYLTRANSFERASES SUPERFAMILY PROTEIN"/>
    <property type="match status" value="1"/>
</dbReference>
<name>A0ABT5ES70_9BACT</name>
<dbReference type="PANTHER" id="PTHR39290">
    <property type="entry name" value="C3H1-TYPE DOMAIN-CONTAINING PROTEIN-RELATED"/>
    <property type="match status" value="1"/>
</dbReference>
<reference evidence="1 2" key="1">
    <citation type="submission" date="2022-11" db="EMBL/GenBank/DDBJ databases">
        <title>Minimal conservation of predation-associated metabolite biosynthetic gene clusters underscores biosynthetic potential of Myxococcota including descriptions for ten novel species: Archangium lansinium sp. nov., Myxococcus landrumus sp. nov., Nannocystis bai.</title>
        <authorList>
            <person name="Ahearne A."/>
            <person name="Stevens C."/>
            <person name="Dowd S."/>
        </authorList>
    </citation>
    <scope>NUCLEOTIDE SEQUENCE [LARGE SCALE GENOMIC DNA]</scope>
    <source>
        <strain evidence="1 2">RJM3</strain>
    </source>
</reference>
<evidence type="ECO:0000313" key="1">
    <source>
        <dbReference type="EMBL" id="MDC0744665.1"/>
    </source>
</evidence>
<evidence type="ECO:0000313" key="2">
    <source>
        <dbReference type="Proteomes" id="UP001221411"/>
    </source>
</evidence>
<dbReference type="RefSeq" id="WP_271921448.1">
    <property type="nucleotide sequence ID" value="NZ_JAQNDO010000001.1"/>
</dbReference>
<dbReference type="Proteomes" id="UP001221411">
    <property type="component" value="Unassembled WGS sequence"/>
</dbReference>
<comment type="caution">
    <text evidence="1">The sequence shown here is derived from an EMBL/GenBank/DDBJ whole genome shotgun (WGS) entry which is preliminary data.</text>
</comment>
<dbReference type="SUPFAM" id="SSF53335">
    <property type="entry name" value="S-adenosyl-L-methionine-dependent methyltransferases"/>
    <property type="match status" value="1"/>
</dbReference>
<keyword evidence="2" id="KW-1185">Reference proteome</keyword>
<dbReference type="EMBL" id="JAQNDO010000001">
    <property type="protein sequence ID" value="MDC0744665.1"/>
    <property type="molecule type" value="Genomic_DNA"/>
</dbReference>
<proteinExistence type="predicted"/>
<protein>
    <recommendedName>
        <fullName evidence="3">Class I SAM-dependent methyltransferase</fullName>
    </recommendedName>
</protein>
<accession>A0ABT5ES70</accession>
<gene>
    <name evidence="1" type="ORF">POL67_25255</name>
</gene>
<dbReference type="InterPro" id="IPR029063">
    <property type="entry name" value="SAM-dependent_MTases_sf"/>
</dbReference>